<dbReference type="Pfam" id="PF00043">
    <property type="entry name" value="GST_C"/>
    <property type="match status" value="1"/>
</dbReference>
<organism evidence="8 9">
    <name type="scientific">Stachybotrys elegans</name>
    <dbReference type="NCBI Taxonomy" id="80388"/>
    <lineage>
        <taxon>Eukaryota</taxon>
        <taxon>Fungi</taxon>
        <taxon>Dikarya</taxon>
        <taxon>Ascomycota</taxon>
        <taxon>Pezizomycotina</taxon>
        <taxon>Sordariomycetes</taxon>
        <taxon>Hypocreomycetidae</taxon>
        <taxon>Hypocreales</taxon>
        <taxon>Stachybotryaceae</taxon>
        <taxon>Stachybotrys</taxon>
    </lineage>
</organism>
<dbReference type="GO" id="GO:0004364">
    <property type="term" value="F:glutathione transferase activity"/>
    <property type="evidence" value="ECO:0007669"/>
    <property type="project" value="UniProtKB-EC"/>
</dbReference>
<dbReference type="EC" id="2.5.1.18" evidence="2"/>
<dbReference type="EMBL" id="JAGPNK010000005">
    <property type="protein sequence ID" value="KAH7320577.1"/>
    <property type="molecule type" value="Genomic_DNA"/>
</dbReference>
<dbReference type="Gene3D" id="1.20.1050.10">
    <property type="match status" value="1"/>
</dbReference>
<dbReference type="SUPFAM" id="SSF47616">
    <property type="entry name" value="GST C-terminal domain-like"/>
    <property type="match status" value="1"/>
</dbReference>
<dbReference type="InterPro" id="IPR040079">
    <property type="entry name" value="Glutathione_S-Trfase"/>
</dbReference>
<dbReference type="OrthoDB" id="422574at2759"/>
<comment type="catalytic activity">
    <reaction evidence="4">
        <text>RX + glutathione = an S-substituted glutathione + a halide anion + H(+)</text>
        <dbReference type="Rhea" id="RHEA:16437"/>
        <dbReference type="ChEBI" id="CHEBI:15378"/>
        <dbReference type="ChEBI" id="CHEBI:16042"/>
        <dbReference type="ChEBI" id="CHEBI:17792"/>
        <dbReference type="ChEBI" id="CHEBI:57925"/>
        <dbReference type="ChEBI" id="CHEBI:90779"/>
        <dbReference type="EC" id="2.5.1.18"/>
    </reaction>
</comment>
<dbReference type="Proteomes" id="UP000813444">
    <property type="component" value="Unassembled WGS sequence"/>
</dbReference>
<evidence type="ECO:0000256" key="3">
    <source>
        <dbReference type="ARBA" id="ARBA00022679"/>
    </source>
</evidence>
<feature type="domain" description="GST N-terminal" evidence="6">
    <location>
        <begin position="3"/>
        <end position="84"/>
    </location>
</feature>
<dbReference type="PANTHER" id="PTHR44051:SF20">
    <property type="entry name" value="GLUTATHIONE TRANSFERASE 1 (EUROFUNG)"/>
    <property type="match status" value="1"/>
</dbReference>
<evidence type="ECO:0000256" key="2">
    <source>
        <dbReference type="ARBA" id="ARBA00012452"/>
    </source>
</evidence>
<dbReference type="SUPFAM" id="SSF52833">
    <property type="entry name" value="Thioredoxin-like"/>
    <property type="match status" value="1"/>
</dbReference>
<dbReference type="InterPro" id="IPR004046">
    <property type="entry name" value="GST_C"/>
</dbReference>
<dbReference type="SFLD" id="SFLDG01151">
    <property type="entry name" value="Main.2:_Nu-like"/>
    <property type="match status" value="1"/>
</dbReference>
<dbReference type="Gene3D" id="3.40.30.10">
    <property type="entry name" value="Glutaredoxin"/>
    <property type="match status" value="1"/>
</dbReference>
<dbReference type="AlphaFoldDB" id="A0A8K0SPC0"/>
<evidence type="ECO:0000313" key="9">
    <source>
        <dbReference type="Proteomes" id="UP000813444"/>
    </source>
</evidence>
<evidence type="ECO:0000259" key="6">
    <source>
        <dbReference type="PROSITE" id="PS50404"/>
    </source>
</evidence>
<feature type="domain" description="GST C-terminal" evidence="7">
    <location>
        <begin position="90"/>
        <end position="221"/>
    </location>
</feature>
<dbReference type="PROSITE" id="PS50404">
    <property type="entry name" value="GST_NTER"/>
    <property type="match status" value="1"/>
</dbReference>
<dbReference type="CDD" id="cd03048">
    <property type="entry name" value="GST_N_Ure2p_like"/>
    <property type="match status" value="1"/>
</dbReference>
<protein>
    <recommendedName>
        <fullName evidence="2">glutathione transferase</fullName>
        <ecNumber evidence="2">2.5.1.18</ecNumber>
    </recommendedName>
</protein>
<dbReference type="CDD" id="cd10293">
    <property type="entry name" value="GST_C_Ure2p"/>
    <property type="match status" value="1"/>
</dbReference>
<dbReference type="InterPro" id="IPR036249">
    <property type="entry name" value="Thioredoxin-like_sf"/>
</dbReference>
<evidence type="ECO:0000259" key="7">
    <source>
        <dbReference type="PROSITE" id="PS50405"/>
    </source>
</evidence>
<keyword evidence="3" id="KW-0808">Transferase</keyword>
<gene>
    <name evidence="8" type="ORF">B0I35DRAFT_510447</name>
</gene>
<name>A0A8K0SPC0_9HYPO</name>
<comment type="similarity">
    <text evidence="1 5">Belongs to the GST superfamily.</text>
</comment>
<evidence type="ECO:0000313" key="8">
    <source>
        <dbReference type="EMBL" id="KAH7320577.1"/>
    </source>
</evidence>
<evidence type="ECO:0000256" key="4">
    <source>
        <dbReference type="ARBA" id="ARBA00047960"/>
    </source>
</evidence>
<sequence>MSKPIIVWLSPPGPNPWKVIVVLEELGVPYEVKSIRFEDLKKAPFTDINPNGRVPAIQDPNTDLALWESGAIVQYLIKQYDTKNLLQYSDVKQQNLCNQWLTFQVSGQGPYYGQCTWFTYLHHEKLPSAIERYANEIKRVLGVLEGVLASKSEPQWLVGDRMTFADLAFVPWNDRLDAALGVPYDEKLDGFPHVKKWHERMTQRPSWVKAMELRAELMDEQGLDWDGKPKGIKRSQEL</sequence>
<evidence type="ECO:0000256" key="5">
    <source>
        <dbReference type="RuleBase" id="RU003494"/>
    </source>
</evidence>
<evidence type="ECO:0000256" key="1">
    <source>
        <dbReference type="ARBA" id="ARBA00007409"/>
    </source>
</evidence>
<dbReference type="PROSITE" id="PS50405">
    <property type="entry name" value="GST_CTER"/>
    <property type="match status" value="1"/>
</dbReference>
<dbReference type="SFLD" id="SFLDS00019">
    <property type="entry name" value="Glutathione_Transferase_(cytos"/>
    <property type="match status" value="1"/>
</dbReference>
<reference evidence="8" key="1">
    <citation type="journal article" date="2021" name="Nat. Commun.">
        <title>Genetic determinants of endophytism in the Arabidopsis root mycobiome.</title>
        <authorList>
            <person name="Mesny F."/>
            <person name="Miyauchi S."/>
            <person name="Thiergart T."/>
            <person name="Pickel B."/>
            <person name="Atanasova L."/>
            <person name="Karlsson M."/>
            <person name="Huettel B."/>
            <person name="Barry K.W."/>
            <person name="Haridas S."/>
            <person name="Chen C."/>
            <person name="Bauer D."/>
            <person name="Andreopoulos W."/>
            <person name="Pangilinan J."/>
            <person name="LaButti K."/>
            <person name="Riley R."/>
            <person name="Lipzen A."/>
            <person name="Clum A."/>
            <person name="Drula E."/>
            <person name="Henrissat B."/>
            <person name="Kohler A."/>
            <person name="Grigoriev I.V."/>
            <person name="Martin F.M."/>
            <person name="Hacquard S."/>
        </authorList>
    </citation>
    <scope>NUCLEOTIDE SEQUENCE</scope>
    <source>
        <strain evidence="8">MPI-CAGE-CH-0235</strain>
    </source>
</reference>
<dbReference type="InterPro" id="IPR004045">
    <property type="entry name" value="Glutathione_S-Trfase_N"/>
</dbReference>
<proteinExistence type="inferred from homology"/>
<dbReference type="InterPro" id="IPR036282">
    <property type="entry name" value="Glutathione-S-Trfase_C_sf"/>
</dbReference>
<dbReference type="InterPro" id="IPR010987">
    <property type="entry name" value="Glutathione-S-Trfase_C-like"/>
</dbReference>
<dbReference type="SFLD" id="SFLDG00358">
    <property type="entry name" value="Main_(cytGST)"/>
    <property type="match status" value="1"/>
</dbReference>
<accession>A0A8K0SPC0</accession>
<dbReference type="PANTHER" id="PTHR44051">
    <property type="entry name" value="GLUTATHIONE S-TRANSFERASE-RELATED"/>
    <property type="match status" value="1"/>
</dbReference>
<dbReference type="Pfam" id="PF02798">
    <property type="entry name" value="GST_N"/>
    <property type="match status" value="1"/>
</dbReference>
<comment type="caution">
    <text evidence="8">The sequence shown here is derived from an EMBL/GenBank/DDBJ whole genome shotgun (WGS) entry which is preliminary data.</text>
</comment>
<keyword evidence="9" id="KW-1185">Reference proteome</keyword>